<feature type="transmembrane region" description="Helical" evidence="8">
    <location>
        <begin position="414"/>
        <end position="443"/>
    </location>
</feature>
<evidence type="ECO:0000313" key="9">
    <source>
        <dbReference type="EMBL" id="KFN02819.1"/>
    </source>
</evidence>
<evidence type="ECO:0000256" key="2">
    <source>
        <dbReference type="ARBA" id="ARBA00005278"/>
    </source>
</evidence>
<evidence type="ECO:0000256" key="7">
    <source>
        <dbReference type="SAM" id="MobiDB-lite"/>
    </source>
</evidence>
<dbReference type="PATRIC" id="fig|1405.8.peg.3381"/>
<keyword evidence="12" id="KW-1185">Reference proteome</keyword>
<reference evidence="9 11" key="1">
    <citation type="submission" date="2014-04" db="EMBL/GenBank/DDBJ databases">
        <authorList>
            <person name="Bishop-Lilly K.A."/>
            <person name="Broomall S.M."/>
            <person name="Chain P.S."/>
            <person name="Chertkov O."/>
            <person name="Coyne S.R."/>
            <person name="Daligault H.E."/>
            <person name="Davenport K.W."/>
            <person name="Erkkila T."/>
            <person name="Frey K.G."/>
            <person name="Gibbons H.S."/>
            <person name="Gu W."/>
            <person name="Jaissle J."/>
            <person name="Johnson S.L."/>
            <person name="Koroleva G.I."/>
            <person name="Ladner J.T."/>
            <person name="Lo C.-C."/>
            <person name="Minogue T.D."/>
            <person name="Munk C."/>
            <person name="Palacios G.F."/>
            <person name="Redden C.L."/>
            <person name="Rosenzweig C.N."/>
            <person name="Scholz M.B."/>
            <person name="Teshima H."/>
            <person name="Xu Y."/>
        </authorList>
    </citation>
    <scope>NUCLEOTIDE SEQUENCE [LARGE SCALE GENOMIC DNA]</scope>
    <source>
        <strain evidence="9 11">BHP</strain>
    </source>
</reference>
<dbReference type="Proteomes" id="UP000264294">
    <property type="component" value="Unassembled WGS sequence"/>
</dbReference>
<comment type="caution">
    <text evidence="9">The sequence shown here is derived from an EMBL/GenBank/DDBJ whole genome shotgun (WGS) entry which is preliminary data.</text>
</comment>
<dbReference type="STRING" id="1405.B7492_04570"/>
<dbReference type="GO" id="GO:0005886">
    <property type="term" value="C:plasma membrane"/>
    <property type="evidence" value="ECO:0007669"/>
    <property type="project" value="UniProtKB-SubCell"/>
</dbReference>
<comment type="subcellular location">
    <subcellularLocation>
        <location evidence="6">Cell membrane</location>
    </subcellularLocation>
    <subcellularLocation>
        <location evidence="1">Membrane</location>
        <topology evidence="1">Multi-pass membrane protein</topology>
    </subcellularLocation>
</comment>
<dbReference type="Pfam" id="PF03323">
    <property type="entry name" value="GerA"/>
    <property type="match status" value="1"/>
</dbReference>
<keyword evidence="3 8" id="KW-0812">Transmembrane</keyword>
<evidence type="ECO:0000256" key="4">
    <source>
        <dbReference type="ARBA" id="ARBA00022989"/>
    </source>
</evidence>
<feature type="region of interest" description="Disordered" evidence="7">
    <location>
        <begin position="485"/>
        <end position="505"/>
    </location>
</feature>
<dbReference type="PANTHER" id="PTHR22550:SF5">
    <property type="entry name" value="LEUCINE ZIPPER PROTEIN 4"/>
    <property type="match status" value="1"/>
</dbReference>
<protein>
    <submittedName>
        <fullName evidence="9">GerA spore germination family protein</fullName>
    </submittedName>
    <submittedName>
        <fullName evidence="10">Spore germination protein</fullName>
    </submittedName>
</protein>
<organism evidence="9 11">
    <name type="scientific">Bacillus clarus</name>
    <dbReference type="NCBI Taxonomy" id="2338372"/>
    <lineage>
        <taxon>Bacteria</taxon>
        <taxon>Bacillati</taxon>
        <taxon>Bacillota</taxon>
        <taxon>Bacilli</taxon>
        <taxon>Bacillales</taxon>
        <taxon>Bacillaceae</taxon>
        <taxon>Bacillus</taxon>
        <taxon>Bacillus cereus group</taxon>
    </lineage>
</organism>
<evidence type="ECO:0000256" key="6">
    <source>
        <dbReference type="PIRNR" id="PIRNR005690"/>
    </source>
</evidence>
<evidence type="ECO:0000313" key="12">
    <source>
        <dbReference type="Proteomes" id="UP000264294"/>
    </source>
</evidence>
<reference evidence="10 12" key="2">
    <citation type="submission" date="2018-08" db="EMBL/GenBank/DDBJ databases">
        <title>Bacillus clarus sp. nov. strain PS00077A.</title>
        <authorList>
            <person name="Mendez Acevedo M."/>
            <person name="Carroll L."/>
            <person name="Mukherjee M."/>
            <person name="Wiedmann M."/>
            <person name="Kovac J."/>
        </authorList>
    </citation>
    <scope>NUCLEOTIDE SEQUENCE [LARGE SCALE GENOMIC DNA]</scope>
    <source>
        <strain evidence="10 12">PS00077A</strain>
    </source>
</reference>
<dbReference type="PANTHER" id="PTHR22550">
    <property type="entry name" value="SPORE GERMINATION PROTEIN"/>
    <property type="match status" value="1"/>
</dbReference>
<comment type="similarity">
    <text evidence="2 6">Belongs to the GerABKA family.</text>
</comment>
<proteinExistence type="inferred from homology"/>
<dbReference type="Proteomes" id="UP000029389">
    <property type="component" value="Unassembled WGS sequence"/>
</dbReference>
<dbReference type="InterPro" id="IPR004995">
    <property type="entry name" value="Spore_Ger"/>
</dbReference>
<evidence type="ECO:0000256" key="3">
    <source>
        <dbReference type="ARBA" id="ARBA00022692"/>
    </source>
</evidence>
<dbReference type="PIRSF" id="PIRSF005690">
    <property type="entry name" value="GerBA"/>
    <property type="match status" value="1"/>
</dbReference>
<dbReference type="InterPro" id="IPR050768">
    <property type="entry name" value="UPF0353/GerABKA_families"/>
</dbReference>
<sequence length="505" mass="56013">MFGLSSEKSKKANKSTTCTIPEFIHTMKESSDFVSYNIVKDGTLCLFYYNSTVESLIIKRFILTPLKREWEHINNISDITNIVTIEDIIISPSLDDIREKLLGGYVLIQLKNDSQAEDYALIRSESSVLGTRLYNDTENEYSVIGPKIGFVENIDTNTHLLRRNIVTEQLVFKEVIVGSISKTKVFVAYIEGITNEQHVNTAMQRLQDIDFDVPFDATMIEQFISDNSNSPFPVLLPTERLDRAVYALINGGVVILTDGSPYALAGPTTLLDFFVSPEDYYLPWIAGSFLRIVRFFGAAFSLFSSAIYTAVLTFHYQMIPADLLGPIIFSRANVPFPPVLEALFLEITIELLREAGARLPTKVGQTIGIVGGIVIGQASVQAALTSTILLIAVALSALASFTTPTVKMSSTIRILRFPLILLAGAFGGLGLIVGFVFILAHLIRLKSLGSPYLLPLYPFRGLGTAEGFLRLPFSQTAQRASVLRPKSKWRYNPNQAKQKRDGEEE</sequence>
<feature type="transmembrane region" description="Helical" evidence="8">
    <location>
        <begin position="382"/>
        <end position="402"/>
    </location>
</feature>
<dbReference type="RefSeq" id="WP_042982060.1">
    <property type="nucleotide sequence ID" value="NZ_JMQC01000008.1"/>
</dbReference>
<gene>
    <name evidence="10" type="ORF">D0U04_05815</name>
    <name evidence="9" type="ORF">DJ93_3298</name>
</gene>
<dbReference type="EMBL" id="QVOD01000004">
    <property type="protein sequence ID" value="RFT67969.1"/>
    <property type="molecule type" value="Genomic_DNA"/>
</dbReference>
<evidence type="ECO:0000313" key="11">
    <source>
        <dbReference type="Proteomes" id="UP000029389"/>
    </source>
</evidence>
<keyword evidence="5 6" id="KW-0472">Membrane</keyword>
<keyword evidence="4 8" id="KW-1133">Transmembrane helix</keyword>
<evidence type="ECO:0000256" key="1">
    <source>
        <dbReference type="ARBA" id="ARBA00004141"/>
    </source>
</evidence>
<dbReference type="AlphaFoldDB" id="A0A090YVD1"/>
<evidence type="ECO:0000313" key="10">
    <source>
        <dbReference type="EMBL" id="RFT67969.1"/>
    </source>
</evidence>
<dbReference type="GO" id="GO:0009847">
    <property type="term" value="P:spore germination"/>
    <property type="evidence" value="ECO:0007669"/>
    <property type="project" value="UniProtKB-UniRule"/>
</dbReference>
<feature type="transmembrane region" description="Helical" evidence="8">
    <location>
        <begin position="295"/>
        <end position="316"/>
    </location>
</feature>
<name>A0A090YVD1_9BACI</name>
<accession>A0A090YVD1</accession>
<dbReference type="EMBL" id="JMQC01000008">
    <property type="protein sequence ID" value="KFN02819.1"/>
    <property type="molecule type" value="Genomic_DNA"/>
</dbReference>
<evidence type="ECO:0000256" key="5">
    <source>
        <dbReference type="ARBA" id="ARBA00023136"/>
    </source>
</evidence>
<evidence type="ECO:0000256" key="8">
    <source>
        <dbReference type="SAM" id="Phobius"/>
    </source>
</evidence>